<protein>
    <submittedName>
        <fullName evidence="2">Uncharacterized protein</fullName>
    </submittedName>
</protein>
<dbReference type="Proteomes" id="UP001500187">
    <property type="component" value="Unassembled WGS sequence"/>
</dbReference>
<sequence length="69" mass="7914">MERQDKVRFKRQQGQLALTPGRMVKRGTSMTAFDTLITRIASRQAPCQKTNIRHTTQGETDESSFKDQT</sequence>
<gene>
    <name evidence="2" type="ORF">GCM10023352_08470</name>
</gene>
<evidence type="ECO:0000313" key="2">
    <source>
        <dbReference type="EMBL" id="GAA4792302.1"/>
    </source>
</evidence>
<feature type="region of interest" description="Disordered" evidence="1">
    <location>
        <begin position="48"/>
        <end position="69"/>
    </location>
</feature>
<accession>A0ABP9BCK9</accession>
<dbReference type="EMBL" id="BAABKP010000001">
    <property type="protein sequence ID" value="GAA4792302.1"/>
    <property type="molecule type" value="Genomic_DNA"/>
</dbReference>
<feature type="compositionally biased region" description="Polar residues" evidence="1">
    <location>
        <begin position="48"/>
        <end position="58"/>
    </location>
</feature>
<reference evidence="3" key="1">
    <citation type="journal article" date="2019" name="Int. J. Syst. Evol. Microbiol.">
        <title>The Global Catalogue of Microorganisms (GCM) 10K type strain sequencing project: providing services to taxonomists for standard genome sequencing and annotation.</title>
        <authorList>
            <consortium name="The Broad Institute Genomics Platform"/>
            <consortium name="The Broad Institute Genome Sequencing Center for Infectious Disease"/>
            <person name="Wu L."/>
            <person name="Ma J."/>
        </authorList>
    </citation>
    <scope>NUCLEOTIDE SEQUENCE [LARGE SCALE GENOMIC DNA]</scope>
    <source>
        <strain evidence="3">JCM 18541</strain>
    </source>
</reference>
<comment type="caution">
    <text evidence="2">The sequence shown here is derived from an EMBL/GenBank/DDBJ whole genome shotgun (WGS) entry which is preliminary data.</text>
</comment>
<evidence type="ECO:0000256" key="1">
    <source>
        <dbReference type="SAM" id="MobiDB-lite"/>
    </source>
</evidence>
<name>A0ABP9BCK9_9MICC</name>
<organism evidence="2 3">
    <name type="scientific">Rothia endophytica</name>
    <dbReference type="NCBI Taxonomy" id="1324766"/>
    <lineage>
        <taxon>Bacteria</taxon>
        <taxon>Bacillati</taxon>
        <taxon>Actinomycetota</taxon>
        <taxon>Actinomycetes</taxon>
        <taxon>Micrococcales</taxon>
        <taxon>Micrococcaceae</taxon>
        <taxon>Rothia</taxon>
    </lineage>
</organism>
<keyword evidence="3" id="KW-1185">Reference proteome</keyword>
<proteinExistence type="predicted"/>
<evidence type="ECO:0000313" key="3">
    <source>
        <dbReference type="Proteomes" id="UP001500187"/>
    </source>
</evidence>